<protein>
    <submittedName>
        <fullName evidence="1">Uncharacterized protein</fullName>
    </submittedName>
</protein>
<dbReference type="EMBL" id="DTMM01000072">
    <property type="protein sequence ID" value="HFT92984.1"/>
    <property type="molecule type" value="Genomic_DNA"/>
</dbReference>
<reference evidence="1" key="1">
    <citation type="journal article" date="2020" name="mSystems">
        <title>Genome- and Community-Level Interaction Insights into Carbon Utilization and Element Cycling Functions of Hydrothermarchaeota in Hydrothermal Sediment.</title>
        <authorList>
            <person name="Zhou Z."/>
            <person name="Liu Y."/>
            <person name="Xu W."/>
            <person name="Pan J."/>
            <person name="Luo Z.H."/>
            <person name="Li M."/>
        </authorList>
    </citation>
    <scope>NUCLEOTIDE SEQUENCE [LARGE SCALE GENOMIC DNA]</scope>
    <source>
        <strain evidence="1">SpSt-902</strain>
    </source>
</reference>
<organism evidence="1">
    <name type="scientific">Leptospirillum ferriphilum</name>
    <dbReference type="NCBI Taxonomy" id="178606"/>
    <lineage>
        <taxon>Bacteria</taxon>
        <taxon>Pseudomonadati</taxon>
        <taxon>Nitrospirota</taxon>
        <taxon>Nitrospiria</taxon>
        <taxon>Nitrospirales</taxon>
        <taxon>Nitrospiraceae</taxon>
        <taxon>Leptospirillum</taxon>
    </lineage>
</organism>
<proteinExistence type="predicted"/>
<evidence type="ECO:0000313" key="1">
    <source>
        <dbReference type="EMBL" id="HFT92984.1"/>
    </source>
</evidence>
<comment type="caution">
    <text evidence="1">The sequence shown here is derived from an EMBL/GenBank/DDBJ whole genome shotgun (WGS) entry which is preliminary data.</text>
</comment>
<accession>A0A7C3LWC3</accession>
<sequence length="359" mass="36315">MIRKRPDVQGSQTCRPFPGRILFFFLFLLPGGCFGTPASPSNPGFMIVVNQTSTTGSGTQGLLEYTLPLSSGQGPLATRTARGTYAGGVIAQTFLFVFGTASGIPTLWRYNLPLSTAPAPTALQGFAGTPVAALSIANGQFVVFLEQTTAGGGCLQGFTFGSLVDATGPDLPSPSLDCTNASLPLNGAAFTAGGLQLSGNGSQVYIEASTSSETEELTVSAGKLSSGSLQVVATHTLFASSLSGPFQGATESTTLLLLPDPSTPAVRFYAVTGLSQGGTLSPTATNGISVPDPPNLLATGPFGTFLYAAVTNPSSSSVPAIQSFDISTLQSGPGPTNPFAQTGSGLHPAGLITFTASQG</sequence>
<gene>
    <name evidence="1" type="ORF">ENX03_03390</name>
</gene>
<dbReference type="AlphaFoldDB" id="A0A7C3LWC3"/>
<name>A0A7C3LWC3_9BACT</name>